<sequence length="84" mass="9580">MFRSFKSYYVLRKIFVKAKPGSFDEITLCDLKDVPALLRVSFGQLGATKCFQVEFSFAPSETRSPERMRSNVESSIALMDEVEC</sequence>
<organism evidence="1 2">
    <name type="scientific">Caerostris darwini</name>
    <dbReference type="NCBI Taxonomy" id="1538125"/>
    <lineage>
        <taxon>Eukaryota</taxon>
        <taxon>Metazoa</taxon>
        <taxon>Ecdysozoa</taxon>
        <taxon>Arthropoda</taxon>
        <taxon>Chelicerata</taxon>
        <taxon>Arachnida</taxon>
        <taxon>Araneae</taxon>
        <taxon>Araneomorphae</taxon>
        <taxon>Entelegynae</taxon>
        <taxon>Araneoidea</taxon>
        <taxon>Araneidae</taxon>
        <taxon>Caerostris</taxon>
    </lineage>
</organism>
<accession>A0AAV4Q8S0</accession>
<comment type="caution">
    <text evidence="1">The sequence shown here is derived from an EMBL/GenBank/DDBJ whole genome shotgun (WGS) entry which is preliminary data.</text>
</comment>
<dbReference type="EMBL" id="BPLQ01004023">
    <property type="protein sequence ID" value="GIY05009.1"/>
    <property type="molecule type" value="Genomic_DNA"/>
</dbReference>
<reference evidence="1 2" key="1">
    <citation type="submission" date="2021-06" db="EMBL/GenBank/DDBJ databases">
        <title>Caerostris darwini draft genome.</title>
        <authorList>
            <person name="Kono N."/>
            <person name="Arakawa K."/>
        </authorList>
    </citation>
    <scope>NUCLEOTIDE SEQUENCE [LARGE SCALE GENOMIC DNA]</scope>
</reference>
<dbReference type="AlphaFoldDB" id="A0AAV4Q8S0"/>
<protein>
    <submittedName>
        <fullName evidence="1">Uncharacterized protein</fullName>
    </submittedName>
</protein>
<gene>
    <name evidence="1" type="ORF">CDAR_75981</name>
</gene>
<keyword evidence="2" id="KW-1185">Reference proteome</keyword>
<name>A0AAV4Q8S0_9ARAC</name>
<dbReference type="Proteomes" id="UP001054837">
    <property type="component" value="Unassembled WGS sequence"/>
</dbReference>
<evidence type="ECO:0000313" key="2">
    <source>
        <dbReference type="Proteomes" id="UP001054837"/>
    </source>
</evidence>
<proteinExistence type="predicted"/>
<evidence type="ECO:0000313" key="1">
    <source>
        <dbReference type="EMBL" id="GIY05009.1"/>
    </source>
</evidence>